<keyword evidence="1" id="KW-0805">Transcription regulation</keyword>
<gene>
    <name evidence="5" type="ORF">ACFPMF_02940</name>
</gene>
<dbReference type="RefSeq" id="WP_379840936.1">
    <property type="nucleotide sequence ID" value="NZ_JBHSMA010000001.1"/>
</dbReference>
<dbReference type="InterPro" id="IPR001387">
    <property type="entry name" value="Cro/C1-type_HTH"/>
</dbReference>
<dbReference type="SMART" id="SM00530">
    <property type="entry name" value="HTH_XRE"/>
    <property type="match status" value="1"/>
</dbReference>
<dbReference type="InterPro" id="IPR010982">
    <property type="entry name" value="Lambda_DNA-bd_dom_sf"/>
</dbReference>
<dbReference type="Proteomes" id="UP001596106">
    <property type="component" value="Unassembled WGS sequence"/>
</dbReference>
<accession>A0ABW0I3Z8</accession>
<name>A0ABW0I3Z8_9BACT</name>
<dbReference type="SUPFAM" id="SSF51306">
    <property type="entry name" value="LexA/Signal peptidase"/>
    <property type="match status" value="1"/>
</dbReference>
<dbReference type="InterPro" id="IPR036286">
    <property type="entry name" value="LexA/Signal_pep-like_sf"/>
</dbReference>
<organism evidence="5 6">
    <name type="scientific">Larkinella bovis</name>
    <dbReference type="NCBI Taxonomy" id="683041"/>
    <lineage>
        <taxon>Bacteria</taxon>
        <taxon>Pseudomonadati</taxon>
        <taxon>Bacteroidota</taxon>
        <taxon>Cytophagia</taxon>
        <taxon>Cytophagales</taxon>
        <taxon>Spirosomataceae</taxon>
        <taxon>Larkinella</taxon>
    </lineage>
</organism>
<dbReference type="CDD" id="cd00093">
    <property type="entry name" value="HTH_XRE"/>
    <property type="match status" value="1"/>
</dbReference>
<keyword evidence="2" id="KW-0238">DNA-binding</keyword>
<dbReference type="SUPFAM" id="SSF47413">
    <property type="entry name" value="lambda repressor-like DNA-binding domains"/>
    <property type="match status" value="1"/>
</dbReference>
<dbReference type="PANTHER" id="PTHR40661:SF3">
    <property type="entry name" value="FELS-1 PROPHAGE TRANSCRIPTIONAL REGULATOR"/>
    <property type="match status" value="1"/>
</dbReference>
<reference evidence="6" key="1">
    <citation type="journal article" date="2019" name="Int. J. Syst. Evol. Microbiol.">
        <title>The Global Catalogue of Microorganisms (GCM) 10K type strain sequencing project: providing services to taxonomists for standard genome sequencing and annotation.</title>
        <authorList>
            <consortium name="The Broad Institute Genomics Platform"/>
            <consortium name="The Broad Institute Genome Sequencing Center for Infectious Disease"/>
            <person name="Wu L."/>
            <person name="Ma J."/>
        </authorList>
    </citation>
    <scope>NUCLEOTIDE SEQUENCE [LARGE SCALE GENOMIC DNA]</scope>
    <source>
        <strain evidence="6">CCUG 55250</strain>
    </source>
</reference>
<sequence length="263" mass="29887">MHLPENLSALRSYYRLNLEDVAGLVDISRQTLAKYEKGQATPPVDVAARLAVIYKVSLDTLTYQNLSKLSDRQLLQLMAAPDPGLRGQTLRIRDLVRTVGEDNEENIELVSAKAMMGYCQGGYSDETFISELPWFRLPLPFISKNRKYRLFPAGGESMLPIPSNSFVLGEYVEDWYSVKDGTGCIVVSHEGIVVKKVYNELVSHRQLMLHSLNPTYESYALAVDQVRELWKYVLYLTTDFPDPEPTLGMILGEIRRLRQDVTH</sequence>
<evidence type="ECO:0000313" key="6">
    <source>
        <dbReference type="Proteomes" id="UP001596106"/>
    </source>
</evidence>
<proteinExistence type="predicted"/>
<keyword evidence="3" id="KW-0804">Transcription</keyword>
<dbReference type="Gene3D" id="1.10.260.40">
    <property type="entry name" value="lambda repressor-like DNA-binding domains"/>
    <property type="match status" value="1"/>
</dbReference>
<evidence type="ECO:0000256" key="1">
    <source>
        <dbReference type="ARBA" id="ARBA00023015"/>
    </source>
</evidence>
<dbReference type="Gene3D" id="2.10.109.10">
    <property type="entry name" value="Umud Fragment, subunit A"/>
    <property type="match status" value="1"/>
</dbReference>
<dbReference type="Pfam" id="PF01381">
    <property type="entry name" value="HTH_3"/>
    <property type="match status" value="1"/>
</dbReference>
<keyword evidence="6" id="KW-1185">Reference proteome</keyword>
<dbReference type="EMBL" id="JBHSMA010000001">
    <property type="protein sequence ID" value="MFC5408250.1"/>
    <property type="molecule type" value="Genomic_DNA"/>
</dbReference>
<evidence type="ECO:0000256" key="3">
    <source>
        <dbReference type="ARBA" id="ARBA00023163"/>
    </source>
</evidence>
<evidence type="ECO:0000313" key="5">
    <source>
        <dbReference type="EMBL" id="MFC5408250.1"/>
    </source>
</evidence>
<comment type="caution">
    <text evidence="5">The sequence shown here is derived from an EMBL/GenBank/DDBJ whole genome shotgun (WGS) entry which is preliminary data.</text>
</comment>
<protein>
    <submittedName>
        <fullName evidence="5">Helix-turn-helix domain-containing protein</fullName>
    </submittedName>
</protein>
<dbReference type="PROSITE" id="PS50943">
    <property type="entry name" value="HTH_CROC1"/>
    <property type="match status" value="1"/>
</dbReference>
<feature type="domain" description="HTH cro/C1-type" evidence="4">
    <location>
        <begin position="7"/>
        <end position="61"/>
    </location>
</feature>
<evidence type="ECO:0000256" key="2">
    <source>
        <dbReference type="ARBA" id="ARBA00023125"/>
    </source>
</evidence>
<dbReference type="PANTHER" id="PTHR40661">
    <property type="match status" value="1"/>
</dbReference>
<evidence type="ECO:0000259" key="4">
    <source>
        <dbReference type="PROSITE" id="PS50943"/>
    </source>
</evidence>